<reference evidence="2" key="1">
    <citation type="submission" date="2021-02" db="EMBL/GenBank/DDBJ databases">
        <authorList>
            <person name="Dougan E. K."/>
            <person name="Rhodes N."/>
            <person name="Thang M."/>
            <person name="Chan C."/>
        </authorList>
    </citation>
    <scope>NUCLEOTIDE SEQUENCE</scope>
</reference>
<proteinExistence type="predicted"/>
<organism evidence="2 3">
    <name type="scientific">Symbiodinium natans</name>
    <dbReference type="NCBI Taxonomy" id="878477"/>
    <lineage>
        <taxon>Eukaryota</taxon>
        <taxon>Sar</taxon>
        <taxon>Alveolata</taxon>
        <taxon>Dinophyceae</taxon>
        <taxon>Suessiales</taxon>
        <taxon>Symbiodiniaceae</taxon>
        <taxon>Symbiodinium</taxon>
    </lineage>
</organism>
<keyword evidence="1" id="KW-0732">Signal</keyword>
<feature type="signal peptide" evidence="1">
    <location>
        <begin position="1"/>
        <end position="23"/>
    </location>
</feature>
<dbReference type="AlphaFoldDB" id="A0A812MH61"/>
<sequence>MLRVATRTAILFTLAPLRALALAGPSCLDEDGYGTLLLQKEGRKVAREPSALSVQVDPENGICQPRNQTLLEREVPILEVLSKHPGEDGWCVFGAAGTWSRKCAVSRRKADPRMFAEYNNEVYKSYLPTSSMSKTLRLPDGRSLHNIVDGSYPLDDAYCWILGWYDLDRKAAVNSYTYLTEVSAASCRSLEQSIPGYHQISFGHLLQESEKDREEIQKLWASQEPVLNLSQDFVDGMKIHAAAKCLLGGGEGGVCDIAFCALRACRLGNDRLGYNLRGDCPPV</sequence>
<protein>
    <submittedName>
        <fullName evidence="2">Uncharacterized protein</fullName>
    </submittedName>
</protein>
<name>A0A812MH61_9DINO</name>
<evidence type="ECO:0000256" key="1">
    <source>
        <dbReference type="SAM" id="SignalP"/>
    </source>
</evidence>
<feature type="chain" id="PRO_5032665055" evidence="1">
    <location>
        <begin position="24"/>
        <end position="283"/>
    </location>
</feature>
<evidence type="ECO:0000313" key="3">
    <source>
        <dbReference type="Proteomes" id="UP000604046"/>
    </source>
</evidence>
<accession>A0A812MH61</accession>
<evidence type="ECO:0000313" key="2">
    <source>
        <dbReference type="EMBL" id="CAE7265746.1"/>
    </source>
</evidence>
<keyword evidence="3" id="KW-1185">Reference proteome</keyword>
<dbReference type="Proteomes" id="UP000604046">
    <property type="component" value="Unassembled WGS sequence"/>
</dbReference>
<gene>
    <name evidence="2" type="ORF">SNAT2548_LOCUS14040</name>
</gene>
<comment type="caution">
    <text evidence="2">The sequence shown here is derived from an EMBL/GenBank/DDBJ whole genome shotgun (WGS) entry which is preliminary data.</text>
</comment>
<dbReference type="EMBL" id="CAJNDS010001569">
    <property type="protein sequence ID" value="CAE7265746.1"/>
    <property type="molecule type" value="Genomic_DNA"/>
</dbReference>
<dbReference type="OrthoDB" id="447583at2759"/>